<name>A0A9D4Z6L7_ADICA</name>
<dbReference type="InterPro" id="IPR023395">
    <property type="entry name" value="MCP_dom_sf"/>
</dbReference>
<dbReference type="InterPro" id="IPR049563">
    <property type="entry name" value="TXTP-like"/>
</dbReference>
<dbReference type="Gene3D" id="1.50.40.10">
    <property type="entry name" value="Mitochondrial carrier domain"/>
    <property type="match status" value="1"/>
</dbReference>
<keyword evidence="8 9" id="KW-0472">Membrane</keyword>
<comment type="subcellular location">
    <subcellularLocation>
        <location evidence="1">Mitochondrion membrane</location>
        <topology evidence="1">Multi-pass membrane protein</topology>
    </subcellularLocation>
</comment>
<gene>
    <name evidence="11" type="ORF">GOP47_0021871</name>
</gene>
<keyword evidence="5" id="KW-0677">Repeat</keyword>
<comment type="caution">
    <text evidence="11">The sequence shown here is derived from an EMBL/GenBank/DDBJ whole genome shotgun (WGS) entry which is preliminary data.</text>
</comment>
<evidence type="ECO:0000256" key="8">
    <source>
        <dbReference type="ARBA" id="ARBA00023136"/>
    </source>
</evidence>
<dbReference type="PANTHER" id="PTHR45788">
    <property type="entry name" value="SUCCINATE/FUMARATE MITOCHONDRIAL TRANSPORTER-RELATED"/>
    <property type="match status" value="1"/>
</dbReference>
<dbReference type="PANTHER" id="PTHR45788:SF2">
    <property type="entry name" value="SUCCINATE_FUMARATE MITOCHONDRIAL TRANSPORTER"/>
    <property type="match status" value="1"/>
</dbReference>
<proteinExistence type="inferred from homology"/>
<reference evidence="11" key="1">
    <citation type="submission" date="2021-01" db="EMBL/GenBank/DDBJ databases">
        <title>Adiantum capillus-veneris genome.</title>
        <authorList>
            <person name="Fang Y."/>
            <person name="Liao Q."/>
        </authorList>
    </citation>
    <scope>NUCLEOTIDE SEQUENCE</scope>
    <source>
        <strain evidence="11">H3</strain>
        <tissue evidence="11">Leaf</tissue>
    </source>
</reference>
<keyword evidence="6" id="KW-1133">Transmembrane helix</keyword>
<evidence type="ECO:0000256" key="4">
    <source>
        <dbReference type="ARBA" id="ARBA00022692"/>
    </source>
</evidence>
<dbReference type="AlphaFoldDB" id="A0A9D4Z6L7"/>
<dbReference type="Pfam" id="PF00153">
    <property type="entry name" value="Mito_carr"/>
    <property type="match status" value="3"/>
</dbReference>
<organism evidence="11 12">
    <name type="scientific">Adiantum capillus-veneris</name>
    <name type="common">Maidenhair fern</name>
    <dbReference type="NCBI Taxonomy" id="13818"/>
    <lineage>
        <taxon>Eukaryota</taxon>
        <taxon>Viridiplantae</taxon>
        <taxon>Streptophyta</taxon>
        <taxon>Embryophyta</taxon>
        <taxon>Tracheophyta</taxon>
        <taxon>Polypodiopsida</taxon>
        <taxon>Polypodiidae</taxon>
        <taxon>Polypodiales</taxon>
        <taxon>Pteridineae</taxon>
        <taxon>Pteridaceae</taxon>
        <taxon>Vittarioideae</taxon>
        <taxon>Adiantum</taxon>
    </lineage>
</organism>
<dbReference type="EMBL" id="JABFUD020000021">
    <property type="protein sequence ID" value="KAI5063324.1"/>
    <property type="molecule type" value="Genomic_DNA"/>
</dbReference>
<evidence type="ECO:0000256" key="1">
    <source>
        <dbReference type="ARBA" id="ARBA00004225"/>
    </source>
</evidence>
<dbReference type="GO" id="GO:0031966">
    <property type="term" value="C:mitochondrial membrane"/>
    <property type="evidence" value="ECO:0007669"/>
    <property type="project" value="UniProtKB-SubCell"/>
</dbReference>
<keyword evidence="12" id="KW-1185">Reference proteome</keyword>
<keyword evidence="4 9" id="KW-0812">Transmembrane</keyword>
<feature type="repeat" description="Solcar" evidence="9">
    <location>
        <begin position="38"/>
        <end position="123"/>
    </location>
</feature>
<dbReference type="GO" id="GO:0005469">
    <property type="term" value="F:succinate:fumarate antiporter activity"/>
    <property type="evidence" value="ECO:0007669"/>
    <property type="project" value="TreeGrafter"/>
</dbReference>
<keyword evidence="7" id="KW-0496">Mitochondrion</keyword>
<dbReference type="OrthoDB" id="1924968at2759"/>
<evidence type="ECO:0000256" key="10">
    <source>
        <dbReference type="RuleBase" id="RU000488"/>
    </source>
</evidence>
<dbReference type="InterPro" id="IPR018108">
    <property type="entry name" value="MCP_transmembrane"/>
</dbReference>
<dbReference type="Proteomes" id="UP000886520">
    <property type="component" value="Chromosome 21"/>
</dbReference>
<comment type="similarity">
    <text evidence="2 10">Belongs to the mitochondrial carrier (TC 2.A.29) family.</text>
</comment>
<evidence type="ECO:0000256" key="2">
    <source>
        <dbReference type="ARBA" id="ARBA00006375"/>
    </source>
</evidence>
<feature type="repeat" description="Solcar" evidence="9">
    <location>
        <begin position="135"/>
        <end position="223"/>
    </location>
</feature>
<evidence type="ECO:0000256" key="5">
    <source>
        <dbReference type="ARBA" id="ARBA00022737"/>
    </source>
</evidence>
<accession>A0A9D4Z6L7</accession>
<dbReference type="PROSITE" id="PS50920">
    <property type="entry name" value="SOLCAR"/>
    <property type="match status" value="2"/>
</dbReference>
<dbReference type="SUPFAM" id="SSF103506">
    <property type="entry name" value="Mitochondrial carrier"/>
    <property type="match status" value="1"/>
</dbReference>
<sequence>MSSSLIPDPDSVRGQVEDHQLAYGHMHDTTNGRMRVATPPSVRAISGSLGGAVEACCLQPIDSIKTRLQLDTCRQYRGIMSCGKSIVQHEGVRALWKGLIPYSTHLVLKHTMRMGSNAVLQGMLRDPKTGTLSCANRLVAGFGAGISEALLIVTPCEVIKIRLQQQRGLTPSLIKYKGPINCALTIVHEEGVLGLWAGVTPTLIRNGINQAVMFTAKSTFDTFLWGNHEDDSNHVRENGCVKYKGMFHALRSIYVSEGLPALWKGLLPRLLKIPPGQAIMWTISDQVVRFYQSKCSCL</sequence>
<protein>
    <submittedName>
        <fullName evidence="11">Uncharacterized protein</fullName>
    </submittedName>
</protein>
<evidence type="ECO:0000256" key="3">
    <source>
        <dbReference type="ARBA" id="ARBA00022448"/>
    </source>
</evidence>
<evidence type="ECO:0000256" key="9">
    <source>
        <dbReference type="PROSITE-ProRule" id="PRU00282"/>
    </source>
</evidence>
<evidence type="ECO:0000256" key="6">
    <source>
        <dbReference type="ARBA" id="ARBA00022989"/>
    </source>
</evidence>
<evidence type="ECO:0000313" key="12">
    <source>
        <dbReference type="Proteomes" id="UP000886520"/>
    </source>
</evidence>
<keyword evidence="3 10" id="KW-0813">Transport</keyword>
<evidence type="ECO:0000313" key="11">
    <source>
        <dbReference type="EMBL" id="KAI5063324.1"/>
    </source>
</evidence>
<evidence type="ECO:0000256" key="7">
    <source>
        <dbReference type="ARBA" id="ARBA00023128"/>
    </source>
</evidence>